<dbReference type="OrthoDB" id="5429002at2759"/>
<evidence type="ECO:0000256" key="2">
    <source>
        <dbReference type="SAM" id="SignalP"/>
    </source>
</evidence>
<evidence type="ECO:0008006" key="5">
    <source>
        <dbReference type="Google" id="ProtNLM"/>
    </source>
</evidence>
<dbReference type="RefSeq" id="XP_033604513.1">
    <property type="nucleotide sequence ID" value="XM_033743296.1"/>
</dbReference>
<dbReference type="Proteomes" id="UP000799437">
    <property type="component" value="Unassembled WGS sequence"/>
</dbReference>
<evidence type="ECO:0000313" key="4">
    <source>
        <dbReference type="Proteomes" id="UP000799437"/>
    </source>
</evidence>
<dbReference type="AlphaFoldDB" id="A0A6A6WGS6"/>
<reference evidence="3" key="1">
    <citation type="journal article" date="2020" name="Stud. Mycol.">
        <title>101 Dothideomycetes genomes: a test case for predicting lifestyles and emergence of pathogens.</title>
        <authorList>
            <person name="Haridas S."/>
            <person name="Albert R."/>
            <person name="Binder M."/>
            <person name="Bloem J."/>
            <person name="Labutti K."/>
            <person name="Salamov A."/>
            <person name="Andreopoulos B."/>
            <person name="Baker S."/>
            <person name="Barry K."/>
            <person name="Bills G."/>
            <person name="Bluhm B."/>
            <person name="Cannon C."/>
            <person name="Castanera R."/>
            <person name="Culley D."/>
            <person name="Daum C."/>
            <person name="Ezra D."/>
            <person name="Gonzalez J."/>
            <person name="Henrissat B."/>
            <person name="Kuo A."/>
            <person name="Liang C."/>
            <person name="Lipzen A."/>
            <person name="Lutzoni F."/>
            <person name="Magnuson J."/>
            <person name="Mondo S."/>
            <person name="Nolan M."/>
            <person name="Ohm R."/>
            <person name="Pangilinan J."/>
            <person name="Park H.-J."/>
            <person name="Ramirez L."/>
            <person name="Alfaro M."/>
            <person name="Sun H."/>
            <person name="Tritt A."/>
            <person name="Yoshinaga Y."/>
            <person name="Zwiers L.-H."/>
            <person name="Turgeon B."/>
            <person name="Goodwin S."/>
            <person name="Spatafora J."/>
            <person name="Crous P."/>
            <person name="Grigoriev I."/>
        </authorList>
    </citation>
    <scope>NUCLEOTIDE SEQUENCE</scope>
    <source>
        <strain evidence="3">CBS 121739</strain>
    </source>
</reference>
<feature type="region of interest" description="Disordered" evidence="1">
    <location>
        <begin position="106"/>
        <end position="147"/>
    </location>
</feature>
<evidence type="ECO:0000313" key="3">
    <source>
        <dbReference type="EMBL" id="KAF2762062.1"/>
    </source>
</evidence>
<keyword evidence="2" id="KW-0732">Signal</keyword>
<dbReference type="GeneID" id="54484350"/>
<feature type="chain" id="PRO_5025485273" description="GPI anchored protein" evidence="2">
    <location>
        <begin position="18"/>
        <end position="169"/>
    </location>
</feature>
<name>A0A6A6WGS6_9PEZI</name>
<dbReference type="EMBL" id="ML996566">
    <property type="protein sequence ID" value="KAF2762062.1"/>
    <property type="molecule type" value="Genomic_DNA"/>
</dbReference>
<proteinExistence type="predicted"/>
<keyword evidence="4" id="KW-1185">Reference proteome</keyword>
<feature type="signal peptide" evidence="2">
    <location>
        <begin position="1"/>
        <end position="17"/>
    </location>
</feature>
<protein>
    <recommendedName>
        <fullName evidence="5">GPI anchored protein</fullName>
    </recommendedName>
</protein>
<feature type="compositionally biased region" description="Low complexity" evidence="1">
    <location>
        <begin position="106"/>
        <end position="120"/>
    </location>
</feature>
<evidence type="ECO:0000256" key="1">
    <source>
        <dbReference type="SAM" id="MobiDB-lite"/>
    </source>
</evidence>
<accession>A0A6A6WGS6</accession>
<sequence length="169" mass="16500">MFSKILTVALMCAGALAQDSAVSSVPYTNENTKYLTQTNSLGVVTGQPAVVTSQPDLVTSQPQNPAVVTTQPPAASIPAGLSDGLHTLNYGNSTFVVSVNTEASISSVVTPTPSPTETSGENGGDEESGSPSGASGTGAEPTSSQGAAAGFKAAGGALVGAGALFAALL</sequence>
<organism evidence="3 4">
    <name type="scientific">Pseudovirgaria hyperparasitica</name>
    <dbReference type="NCBI Taxonomy" id="470096"/>
    <lineage>
        <taxon>Eukaryota</taxon>
        <taxon>Fungi</taxon>
        <taxon>Dikarya</taxon>
        <taxon>Ascomycota</taxon>
        <taxon>Pezizomycotina</taxon>
        <taxon>Dothideomycetes</taxon>
        <taxon>Dothideomycetes incertae sedis</taxon>
        <taxon>Acrospermales</taxon>
        <taxon>Acrospermaceae</taxon>
        <taxon>Pseudovirgaria</taxon>
    </lineage>
</organism>
<feature type="compositionally biased region" description="Low complexity" evidence="1">
    <location>
        <begin position="129"/>
        <end position="147"/>
    </location>
</feature>
<gene>
    <name evidence="3" type="ORF">EJ05DRAFT_472994</name>
</gene>